<dbReference type="InterPro" id="IPR042258">
    <property type="entry name" value="DGOK_N"/>
</dbReference>
<protein>
    <submittedName>
        <fullName evidence="1">2-dehydro-3-deoxygalactonokinase</fullName>
    </submittedName>
</protein>
<organism evidence="1 2">
    <name type="scientific">Guopingia tenuis</name>
    <dbReference type="NCBI Taxonomy" id="2763656"/>
    <lineage>
        <taxon>Bacteria</taxon>
        <taxon>Bacillati</taxon>
        <taxon>Bacillota</taxon>
        <taxon>Clostridia</taxon>
        <taxon>Christensenellales</taxon>
        <taxon>Christensenellaceae</taxon>
        <taxon>Guopingia</taxon>
    </lineage>
</organism>
<dbReference type="RefSeq" id="WP_249279884.1">
    <property type="nucleotide sequence ID" value="NZ_JACRSS010000001.1"/>
</dbReference>
<evidence type="ECO:0000313" key="2">
    <source>
        <dbReference type="Proteomes" id="UP000617951"/>
    </source>
</evidence>
<dbReference type="EMBL" id="JACRSS010000001">
    <property type="protein sequence ID" value="MBC8538103.1"/>
    <property type="molecule type" value="Genomic_DNA"/>
</dbReference>
<dbReference type="AlphaFoldDB" id="A0A926DG61"/>
<name>A0A926DG61_9FIRM</name>
<evidence type="ECO:0000313" key="1">
    <source>
        <dbReference type="EMBL" id="MBC8538103.1"/>
    </source>
</evidence>
<keyword evidence="2" id="KW-1185">Reference proteome</keyword>
<dbReference type="Pfam" id="PF05035">
    <property type="entry name" value="DGOK"/>
    <property type="match status" value="1"/>
</dbReference>
<dbReference type="Proteomes" id="UP000617951">
    <property type="component" value="Unassembled WGS sequence"/>
</dbReference>
<dbReference type="InterPro" id="IPR007729">
    <property type="entry name" value="DGOK"/>
</dbReference>
<proteinExistence type="predicted"/>
<gene>
    <name evidence="1" type="ORF">H8693_04045</name>
</gene>
<accession>A0A926DG61</accession>
<reference evidence="1" key="1">
    <citation type="submission" date="2020-08" db="EMBL/GenBank/DDBJ databases">
        <title>Genome public.</title>
        <authorList>
            <person name="Liu C."/>
            <person name="Sun Q."/>
        </authorList>
    </citation>
    <scope>NUCLEOTIDE SEQUENCE</scope>
    <source>
        <strain evidence="1">NSJ-63</strain>
    </source>
</reference>
<dbReference type="Gene3D" id="3.30.420.300">
    <property type="entry name" value="2-keto-3-deoxy-galactonokinase, substrate binding domain"/>
    <property type="match status" value="1"/>
</dbReference>
<dbReference type="Gene3D" id="3.30.420.310">
    <property type="entry name" value="2-keto-3-deoxy-galactonokinase, C-terminal domain"/>
    <property type="match status" value="1"/>
</dbReference>
<sequence length="328" mass="35338">MVYVYMDSGTSNTRAYLLRDGALLAEAKAPVGTKDSAIAGDNAVLVSRMKKLYDGLLEAQGLTDGDVGEIWMSGMVTNGFGVHEAPHMSLPVDARALAEQACVYKEEKFFGRELHLVRGAKTTAPDAAIDFSNLPGVGNVRGEEIEIIGLMGSGGAPQTGAFAVVAPGSHTHVCYVRNGKFCDILSCFTGELNFAIGKDTILSGELFHGDVAMEEENVLRGYGYLKEYGMVRALYILHASKVFEVCPDAVRSQMLAGVISGGVAELVGKKQKGEWSDLERVYILGDKPYIASYKILMERELGVPAELKKNAGGRSFALAGFLELIRKR</sequence>
<comment type="caution">
    <text evidence="1">The sequence shown here is derived from an EMBL/GenBank/DDBJ whole genome shotgun (WGS) entry which is preliminary data.</text>
</comment>
<dbReference type="GO" id="GO:0008671">
    <property type="term" value="F:2-dehydro-3-deoxygalactonokinase activity"/>
    <property type="evidence" value="ECO:0007669"/>
    <property type="project" value="InterPro"/>
</dbReference>
<dbReference type="GO" id="GO:0034194">
    <property type="term" value="P:D-galactonate catabolic process"/>
    <property type="evidence" value="ECO:0007669"/>
    <property type="project" value="InterPro"/>
</dbReference>
<dbReference type="InterPro" id="IPR042257">
    <property type="entry name" value="DGOK_C"/>
</dbReference>